<accession>A0A1X6N563</accession>
<protein>
    <submittedName>
        <fullName evidence="1">Uncharacterized protein</fullName>
    </submittedName>
</protein>
<reference evidence="1 2" key="1">
    <citation type="submission" date="2017-04" db="EMBL/GenBank/DDBJ databases">
        <title>Genome Sequence of the Model Brown-Rot Fungus Postia placenta SB12.</title>
        <authorList>
            <consortium name="DOE Joint Genome Institute"/>
            <person name="Gaskell J."/>
            <person name="Kersten P."/>
            <person name="Larrondo L.F."/>
            <person name="Canessa P."/>
            <person name="Martinez D."/>
            <person name="Hibbett D."/>
            <person name="Schmoll M."/>
            <person name="Kubicek C.P."/>
            <person name="Martinez A.T."/>
            <person name="Yadav J."/>
            <person name="Master E."/>
            <person name="Magnuson J.K."/>
            <person name="James T."/>
            <person name="Yaver D."/>
            <person name="Berka R."/>
            <person name="Labutti K."/>
            <person name="Lipzen A."/>
            <person name="Aerts A."/>
            <person name="Barry K."/>
            <person name="Henrissat B."/>
            <person name="Blanchette R."/>
            <person name="Grigoriev I."/>
            <person name="Cullen D."/>
        </authorList>
    </citation>
    <scope>NUCLEOTIDE SEQUENCE [LARGE SCALE GENOMIC DNA]</scope>
    <source>
        <strain evidence="1 2">MAD-698-R-SB12</strain>
    </source>
</reference>
<evidence type="ECO:0000313" key="2">
    <source>
        <dbReference type="Proteomes" id="UP000194127"/>
    </source>
</evidence>
<keyword evidence="2" id="KW-1185">Reference proteome</keyword>
<proteinExistence type="predicted"/>
<dbReference type="EMBL" id="KZ110595">
    <property type="protein sequence ID" value="OSX63789.1"/>
    <property type="molecule type" value="Genomic_DNA"/>
</dbReference>
<organism evidence="1 2">
    <name type="scientific">Postia placenta MAD-698-R-SB12</name>
    <dbReference type="NCBI Taxonomy" id="670580"/>
    <lineage>
        <taxon>Eukaryota</taxon>
        <taxon>Fungi</taxon>
        <taxon>Dikarya</taxon>
        <taxon>Basidiomycota</taxon>
        <taxon>Agaricomycotina</taxon>
        <taxon>Agaricomycetes</taxon>
        <taxon>Polyporales</taxon>
        <taxon>Adustoporiaceae</taxon>
        <taxon>Rhodonia</taxon>
    </lineage>
</organism>
<evidence type="ECO:0000313" key="1">
    <source>
        <dbReference type="EMBL" id="OSX63789.1"/>
    </source>
</evidence>
<dbReference type="Proteomes" id="UP000194127">
    <property type="component" value="Unassembled WGS sequence"/>
</dbReference>
<sequence length="116" mass="12587">MHIANRLARAYQQGLGTPARIASCMFGYITDIPRTLVLRNEPAKRAILIRESLAAWPMQLGTRDPHTDVISSALPATREGGWSTHPTSTIFAFNIQMSLLLVGADADAATDASNPR</sequence>
<name>A0A1X6N563_9APHY</name>
<gene>
    <name evidence="1" type="ORF">POSPLADRAFT_1039639</name>
</gene>
<dbReference type="RefSeq" id="XP_024340583.1">
    <property type="nucleotide sequence ID" value="XM_024477574.1"/>
</dbReference>
<dbReference type="GeneID" id="36322524"/>
<dbReference type="AlphaFoldDB" id="A0A1X6N563"/>